<gene>
    <name evidence="3" type="ORF">JFY56_10875</name>
</gene>
<evidence type="ECO:0000256" key="2">
    <source>
        <dbReference type="SAM" id="SignalP"/>
    </source>
</evidence>
<sequence>MKARILALGALLALGGCVVQPPQPSQPETPPPAVPPTKPSVGTPPGKTPPRTVITPQPSPRPAQSNRPTQFAPPPGGNGRWDASLGVYVIQGQKDLYYRQRTYYRWDDGWYWGVSPQGPWTATDSSGIPPGLTRRHAAD</sequence>
<organism evidence="3 4">
    <name type="scientific">Pseudomonas schmalbachii</name>
    <dbReference type="NCBI Taxonomy" id="2816993"/>
    <lineage>
        <taxon>Bacteria</taxon>
        <taxon>Pseudomonadati</taxon>
        <taxon>Pseudomonadota</taxon>
        <taxon>Gammaproteobacteria</taxon>
        <taxon>Pseudomonadales</taxon>
        <taxon>Pseudomonadaceae</taxon>
        <taxon>Pseudomonas</taxon>
    </lineage>
</organism>
<protein>
    <recommendedName>
        <fullName evidence="5">Lipoprotein</fullName>
    </recommendedName>
</protein>
<feature type="region of interest" description="Disordered" evidence="1">
    <location>
        <begin position="119"/>
        <end position="139"/>
    </location>
</feature>
<keyword evidence="2" id="KW-0732">Signal</keyword>
<feature type="signal peptide" evidence="2">
    <location>
        <begin position="1"/>
        <end position="21"/>
    </location>
</feature>
<dbReference type="PROSITE" id="PS51257">
    <property type="entry name" value="PROKAR_LIPOPROTEIN"/>
    <property type="match status" value="1"/>
</dbReference>
<evidence type="ECO:0000313" key="3">
    <source>
        <dbReference type="EMBL" id="MBO3275728.1"/>
    </source>
</evidence>
<dbReference type="EMBL" id="JAELYA010000003">
    <property type="protein sequence ID" value="MBO3275728.1"/>
    <property type="molecule type" value="Genomic_DNA"/>
</dbReference>
<evidence type="ECO:0000313" key="4">
    <source>
        <dbReference type="Proteomes" id="UP000669060"/>
    </source>
</evidence>
<evidence type="ECO:0008006" key="5">
    <source>
        <dbReference type="Google" id="ProtNLM"/>
    </source>
</evidence>
<proteinExistence type="predicted"/>
<name>A0ABS3TRI3_9PSED</name>
<evidence type="ECO:0000256" key="1">
    <source>
        <dbReference type="SAM" id="MobiDB-lite"/>
    </source>
</evidence>
<feature type="compositionally biased region" description="Pro residues" evidence="1">
    <location>
        <begin position="21"/>
        <end position="38"/>
    </location>
</feature>
<reference evidence="3 4" key="1">
    <citation type="submission" date="2020-12" db="EMBL/GenBank/DDBJ databases">
        <title>Pseudomonas schmalbachii sp. nov. isolated from millipede gut.</title>
        <authorList>
            <person name="Shelomi M."/>
        </authorList>
    </citation>
    <scope>NUCLEOTIDE SEQUENCE [LARGE SCALE GENOMIC DNA]</scope>
    <source>
        <strain evidence="3 4">Milli4</strain>
    </source>
</reference>
<accession>A0ABS3TRI3</accession>
<dbReference type="RefSeq" id="WP_208313667.1">
    <property type="nucleotide sequence ID" value="NZ_JAELYA010000003.1"/>
</dbReference>
<feature type="chain" id="PRO_5045599241" description="Lipoprotein" evidence="2">
    <location>
        <begin position="22"/>
        <end position="139"/>
    </location>
</feature>
<keyword evidence="4" id="KW-1185">Reference proteome</keyword>
<dbReference type="Proteomes" id="UP000669060">
    <property type="component" value="Unassembled WGS sequence"/>
</dbReference>
<feature type="region of interest" description="Disordered" evidence="1">
    <location>
        <begin position="18"/>
        <end position="83"/>
    </location>
</feature>
<comment type="caution">
    <text evidence="3">The sequence shown here is derived from an EMBL/GenBank/DDBJ whole genome shotgun (WGS) entry which is preliminary data.</text>
</comment>